<keyword evidence="7 8" id="KW-0472">Membrane</keyword>
<dbReference type="GO" id="GO:0015105">
    <property type="term" value="F:arsenite transmembrane transporter activity"/>
    <property type="evidence" value="ECO:0007669"/>
    <property type="project" value="TreeGrafter"/>
</dbReference>
<evidence type="ECO:0000256" key="2">
    <source>
        <dbReference type="ARBA" id="ARBA00010110"/>
    </source>
</evidence>
<dbReference type="GO" id="GO:0015104">
    <property type="term" value="F:antimonite transmembrane transporter activity"/>
    <property type="evidence" value="ECO:0007669"/>
    <property type="project" value="TreeGrafter"/>
</dbReference>
<reference evidence="9 10" key="1">
    <citation type="submission" date="2017-02" db="EMBL/GenBank/DDBJ databases">
        <authorList>
            <person name="Dridi B."/>
        </authorList>
    </citation>
    <scope>NUCLEOTIDE SEQUENCE [LARGE SCALE GENOMIC DNA]</scope>
    <source>
        <strain evidence="9 10">JB380</strain>
    </source>
</reference>
<comment type="subcellular location">
    <subcellularLocation>
        <location evidence="1">Cell membrane</location>
        <topology evidence="1">Multi-pass membrane protein</topology>
    </subcellularLocation>
</comment>
<evidence type="ECO:0000256" key="4">
    <source>
        <dbReference type="ARBA" id="ARBA00022475"/>
    </source>
</evidence>
<keyword evidence="5 8" id="KW-0812">Transmembrane</keyword>
<feature type="transmembrane region" description="Helical" evidence="8">
    <location>
        <begin position="68"/>
        <end position="90"/>
    </location>
</feature>
<dbReference type="AlphaFoldDB" id="A0A1R4I5V4"/>
<feature type="transmembrane region" description="Helical" evidence="8">
    <location>
        <begin position="37"/>
        <end position="56"/>
    </location>
</feature>
<accession>A0A1R4I5V4</accession>
<dbReference type="OrthoDB" id="3254016at2"/>
<evidence type="ECO:0000256" key="7">
    <source>
        <dbReference type="ARBA" id="ARBA00023136"/>
    </source>
</evidence>
<feature type="transmembrane region" description="Helical" evidence="8">
    <location>
        <begin position="96"/>
        <end position="114"/>
    </location>
</feature>
<feature type="transmembrane region" description="Helical" evidence="8">
    <location>
        <begin position="287"/>
        <end position="309"/>
    </location>
</feature>
<feature type="transmembrane region" description="Helical" evidence="8">
    <location>
        <begin position="126"/>
        <end position="147"/>
    </location>
</feature>
<organism evidence="9 10">
    <name type="scientific">Halomonas citrativorans</name>
    <dbReference type="NCBI Taxonomy" id="2742612"/>
    <lineage>
        <taxon>Bacteria</taxon>
        <taxon>Pseudomonadati</taxon>
        <taxon>Pseudomonadota</taxon>
        <taxon>Gammaproteobacteria</taxon>
        <taxon>Oceanospirillales</taxon>
        <taxon>Halomonadaceae</taxon>
        <taxon>Halomonas</taxon>
    </lineage>
</organism>
<dbReference type="GO" id="GO:0005886">
    <property type="term" value="C:plasma membrane"/>
    <property type="evidence" value="ECO:0007669"/>
    <property type="project" value="UniProtKB-SubCell"/>
</dbReference>
<evidence type="ECO:0000256" key="3">
    <source>
        <dbReference type="ARBA" id="ARBA00022448"/>
    </source>
</evidence>
<evidence type="ECO:0000256" key="5">
    <source>
        <dbReference type="ARBA" id="ARBA00022692"/>
    </source>
</evidence>
<dbReference type="InterPro" id="IPR002657">
    <property type="entry name" value="BilAc:Na_symport/Acr3"/>
</dbReference>
<dbReference type="RefSeq" id="WP_087112001.1">
    <property type="nucleotide sequence ID" value="NZ_FUKM01000063.1"/>
</dbReference>
<dbReference type="PANTHER" id="PTHR43057">
    <property type="entry name" value="ARSENITE EFFLUX TRANSPORTER"/>
    <property type="match status" value="1"/>
</dbReference>
<evidence type="ECO:0000256" key="1">
    <source>
        <dbReference type="ARBA" id="ARBA00004651"/>
    </source>
</evidence>
<feature type="transmembrane region" description="Helical" evidence="8">
    <location>
        <begin position="226"/>
        <end position="249"/>
    </location>
</feature>
<name>A0A1R4I5V4_9GAMM</name>
<dbReference type="Pfam" id="PF01758">
    <property type="entry name" value="SBF"/>
    <property type="match status" value="1"/>
</dbReference>
<feature type="transmembrane region" description="Helical" evidence="8">
    <location>
        <begin position="261"/>
        <end position="281"/>
    </location>
</feature>
<feature type="transmembrane region" description="Helical" evidence="8">
    <location>
        <begin position="12"/>
        <end position="31"/>
    </location>
</feature>
<gene>
    <name evidence="9" type="ORF">CZ787_19015</name>
</gene>
<evidence type="ECO:0000256" key="6">
    <source>
        <dbReference type="ARBA" id="ARBA00022989"/>
    </source>
</evidence>
<feature type="transmembrane region" description="Helical" evidence="8">
    <location>
        <begin position="193"/>
        <end position="214"/>
    </location>
</feature>
<keyword evidence="6 8" id="KW-1133">Transmembrane helix</keyword>
<evidence type="ECO:0000313" key="9">
    <source>
        <dbReference type="EMBL" id="SJN15210.1"/>
    </source>
</evidence>
<dbReference type="PANTHER" id="PTHR43057:SF1">
    <property type="entry name" value="ARSENICAL-RESISTANCE PROTEIN 3"/>
    <property type="match status" value="1"/>
</dbReference>
<comment type="caution">
    <text evidence="9">The sequence shown here is derived from an EMBL/GenBank/DDBJ whole genome shotgun (WGS) entry which is preliminary data.</text>
</comment>
<dbReference type="Gene3D" id="1.20.1530.20">
    <property type="match status" value="1"/>
</dbReference>
<dbReference type="InterPro" id="IPR038770">
    <property type="entry name" value="Na+/solute_symporter_sf"/>
</dbReference>
<comment type="similarity">
    <text evidence="2">Belongs to the arsenical resistance-3 (ACR3) (TC 2.A.59) family.</text>
</comment>
<keyword evidence="4" id="KW-1003">Cell membrane</keyword>
<feature type="transmembrane region" description="Helical" evidence="8">
    <location>
        <begin position="153"/>
        <end position="172"/>
    </location>
</feature>
<dbReference type="Proteomes" id="UP000196331">
    <property type="component" value="Unassembled WGS sequence"/>
</dbReference>
<sequence length="322" mass="35272">MREQIEKHQCWIYLVCIGLGLALGVVSPALADVLEQLLWPLLGLLMYTTFSQIPLLSVVRGLTDGRFMAALLVGNFIAIPAFLGLVVAWLPLSPAVLVGVLLVLLVPCTDWFISFTHLGKGDAPRAIAAAPLLLLVQMVALPIYLWLFLGSEWFHLALSTSLIVAFAGLILLPLALAGLTEFAATRHGRIKRAIYHLGILPVPLLAFVVFIIAASQVNHLGGLYHVMAQVVFIFMGFLVFAGWLGRALGRLFRLPNASTRTLAFSFGTRNSFVMLPIALALPDAWQAAVVVIIFQSLVELFGMIIYLRWVPNRLLPERDPSS</sequence>
<dbReference type="GO" id="GO:0015297">
    <property type="term" value="F:antiporter activity"/>
    <property type="evidence" value="ECO:0007669"/>
    <property type="project" value="InterPro"/>
</dbReference>
<proteinExistence type="inferred from homology"/>
<evidence type="ECO:0000256" key="8">
    <source>
        <dbReference type="SAM" id="Phobius"/>
    </source>
</evidence>
<dbReference type="InterPro" id="IPR004706">
    <property type="entry name" value="Arsenical-R_Acr3"/>
</dbReference>
<protein>
    <submittedName>
        <fullName evidence="9">Arsenical-resistance protein ACR3</fullName>
    </submittedName>
</protein>
<keyword evidence="3" id="KW-0813">Transport</keyword>
<dbReference type="EMBL" id="FUKM01000063">
    <property type="protein sequence ID" value="SJN15210.1"/>
    <property type="molecule type" value="Genomic_DNA"/>
</dbReference>
<evidence type="ECO:0000313" key="10">
    <source>
        <dbReference type="Proteomes" id="UP000196331"/>
    </source>
</evidence>